<protein>
    <submittedName>
        <fullName evidence="1">Uncharacterized protein</fullName>
    </submittedName>
</protein>
<evidence type="ECO:0000313" key="1">
    <source>
        <dbReference type="EMBL" id="KAK7338108.1"/>
    </source>
</evidence>
<evidence type="ECO:0000313" key="2">
    <source>
        <dbReference type="Proteomes" id="UP001367508"/>
    </source>
</evidence>
<proteinExistence type="predicted"/>
<name>A0AAN9LRA1_CANGL</name>
<keyword evidence="2" id="KW-1185">Reference proteome</keyword>
<dbReference type="Proteomes" id="UP001367508">
    <property type="component" value="Unassembled WGS sequence"/>
</dbReference>
<reference evidence="1 2" key="1">
    <citation type="submission" date="2024-01" db="EMBL/GenBank/DDBJ databases">
        <title>The genomes of 5 underutilized Papilionoideae crops provide insights into root nodulation and disease resistanc.</title>
        <authorList>
            <person name="Jiang F."/>
        </authorList>
    </citation>
    <scope>NUCLEOTIDE SEQUENCE [LARGE SCALE GENOMIC DNA]</scope>
    <source>
        <strain evidence="1">LVBAO_FW01</strain>
        <tissue evidence="1">Leaves</tissue>
    </source>
</reference>
<dbReference type="AlphaFoldDB" id="A0AAN9LRA1"/>
<organism evidence="1 2">
    <name type="scientific">Canavalia gladiata</name>
    <name type="common">Sword bean</name>
    <name type="synonym">Dolichos gladiatus</name>
    <dbReference type="NCBI Taxonomy" id="3824"/>
    <lineage>
        <taxon>Eukaryota</taxon>
        <taxon>Viridiplantae</taxon>
        <taxon>Streptophyta</taxon>
        <taxon>Embryophyta</taxon>
        <taxon>Tracheophyta</taxon>
        <taxon>Spermatophyta</taxon>
        <taxon>Magnoliopsida</taxon>
        <taxon>eudicotyledons</taxon>
        <taxon>Gunneridae</taxon>
        <taxon>Pentapetalae</taxon>
        <taxon>rosids</taxon>
        <taxon>fabids</taxon>
        <taxon>Fabales</taxon>
        <taxon>Fabaceae</taxon>
        <taxon>Papilionoideae</taxon>
        <taxon>50 kb inversion clade</taxon>
        <taxon>NPAAA clade</taxon>
        <taxon>indigoferoid/millettioid clade</taxon>
        <taxon>Phaseoleae</taxon>
        <taxon>Canavalia</taxon>
    </lineage>
</organism>
<accession>A0AAN9LRA1</accession>
<dbReference type="EMBL" id="JAYMYQ010000004">
    <property type="protein sequence ID" value="KAK7338108.1"/>
    <property type="molecule type" value="Genomic_DNA"/>
</dbReference>
<gene>
    <name evidence="1" type="ORF">VNO77_18707</name>
</gene>
<comment type="caution">
    <text evidence="1">The sequence shown here is derived from an EMBL/GenBank/DDBJ whole genome shotgun (WGS) entry which is preliminary data.</text>
</comment>
<sequence length="117" mass="13491">MPVLSGFPSRRGRSLASNQFSEFCAEVHAKQDRVQCFAELLVIAEHSCTFFFDSLFLHGKRKETRLVYATDILEKGDKEIHMPTLKARLFNANEELTLYEFSSDETGSEYRNPPRLQ</sequence>